<dbReference type="EMBL" id="CAXKWB010041243">
    <property type="protein sequence ID" value="CAL4156085.1"/>
    <property type="molecule type" value="Genomic_DNA"/>
</dbReference>
<comment type="caution">
    <text evidence="3">The sequence shown here is derived from an EMBL/GenBank/DDBJ whole genome shotgun (WGS) entry which is preliminary data.</text>
</comment>
<dbReference type="AlphaFoldDB" id="A0AAV2S4G4"/>
<evidence type="ECO:0000313" key="3">
    <source>
        <dbReference type="EMBL" id="CAL4156086.1"/>
    </source>
</evidence>
<evidence type="ECO:0000313" key="2">
    <source>
        <dbReference type="EMBL" id="CAL4156085.1"/>
    </source>
</evidence>
<dbReference type="InterPro" id="IPR036691">
    <property type="entry name" value="Endo/exonu/phosph_ase_sf"/>
</dbReference>
<accession>A0AAV2S4G4</accession>
<evidence type="ECO:0000259" key="1">
    <source>
        <dbReference type="Pfam" id="PF03372"/>
    </source>
</evidence>
<feature type="non-terminal residue" evidence="3">
    <location>
        <position position="1"/>
    </location>
</feature>
<dbReference type="PANTHER" id="PTHR47510">
    <property type="entry name" value="REVERSE TRANSCRIPTASE DOMAIN-CONTAINING PROTEIN"/>
    <property type="match status" value="1"/>
</dbReference>
<gene>
    <name evidence="2" type="ORF">MNOR_LOCUS31648</name>
    <name evidence="3" type="ORF">MNOR_LOCUS31649</name>
</gene>
<organism evidence="3 4">
    <name type="scientific">Meganyctiphanes norvegica</name>
    <name type="common">Northern krill</name>
    <name type="synonym">Thysanopoda norvegica</name>
    <dbReference type="NCBI Taxonomy" id="48144"/>
    <lineage>
        <taxon>Eukaryota</taxon>
        <taxon>Metazoa</taxon>
        <taxon>Ecdysozoa</taxon>
        <taxon>Arthropoda</taxon>
        <taxon>Crustacea</taxon>
        <taxon>Multicrustacea</taxon>
        <taxon>Malacostraca</taxon>
        <taxon>Eumalacostraca</taxon>
        <taxon>Eucarida</taxon>
        <taxon>Euphausiacea</taxon>
        <taxon>Euphausiidae</taxon>
        <taxon>Meganyctiphanes</taxon>
    </lineage>
</organism>
<keyword evidence="4" id="KW-1185">Reference proteome</keyword>
<dbReference type="Proteomes" id="UP001497623">
    <property type="component" value="Unassembled WGS sequence"/>
</dbReference>
<dbReference type="InterPro" id="IPR005135">
    <property type="entry name" value="Endo/exonuclease/phosphatase"/>
</dbReference>
<proteinExistence type="predicted"/>
<feature type="domain" description="Endonuclease/exonuclease/phosphatase" evidence="1">
    <location>
        <begin position="53"/>
        <end position="238"/>
    </location>
</feature>
<name>A0AAV2S4G4_MEGNR</name>
<protein>
    <recommendedName>
        <fullName evidence="1">Endonuclease/exonuclease/phosphatase domain-containing protein</fullName>
    </recommendedName>
</protein>
<dbReference type="Gene3D" id="3.60.10.10">
    <property type="entry name" value="Endonuclease/exonuclease/phosphatase"/>
    <property type="match status" value="1"/>
</dbReference>
<dbReference type="PANTHER" id="PTHR47510:SF3">
    <property type="entry name" value="ENDO_EXONUCLEASE_PHOSPHATASE DOMAIN-CONTAINING PROTEIN"/>
    <property type="match status" value="1"/>
</dbReference>
<reference evidence="3 4" key="1">
    <citation type="submission" date="2024-05" db="EMBL/GenBank/DDBJ databases">
        <authorList>
            <person name="Wallberg A."/>
        </authorList>
    </citation>
    <scope>NUCLEOTIDE SEQUENCE [LARGE SCALE GENOMIC DNA]</scope>
</reference>
<dbReference type="Pfam" id="PF03372">
    <property type="entry name" value="Exo_endo_phos"/>
    <property type="match status" value="1"/>
</dbReference>
<sequence>QPRMPLPDPNVHPTPAYLPSIHPIPLDDSSSIGNRNISSQSAFIPSLLVCNPQSLTNCFDDFKKVINDKQPDIAVVSETWFSENKPASDYNIDGYKMYNDDREIRRGGGVAVYVKGDLESVEAQVKAPEELECVWVELGDYVMVCGIYHPPSAPTAPLLMDQIVNTVLDIRNRSPGICTIIAGDFNNLHHERLYSSLGLENLVKEPTHANSVIDLVLTDKPTAFVNPVLLPPIGKSRHHCVYVRPEPFMTDDANITSTLSQLKV</sequence>
<dbReference type="GO" id="GO:0003824">
    <property type="term" value="F:catalytic activity"/>
    <property type="evidence" value="ECO:0007669"/>
    <property type="project" value="InterPro"/>
</dbReference>
<dbReference type="EMBL" id="CAXKWB010041243">
    <property type="protein sequence ID" value="CAL4156086.1"/>
    <property type="molecule type" value="Genomic_DNA"/>
</dbReference>
<evidence type="ECO:0000313" key="4">
    <source>
        <dbReference type="Proteomes" id="UP001497623"/>
    </source>
</evidence>
<dbReference type="SUPFAM" id="SSF56219">
    <property type="entry name" value="DNase I-like"/>
    <property type="match status" value="1"/>
</dbReference>